<evidence type="ECO:0000313" key="2">
    <source>
        <dbReference type="Proteomes" id="UP001620626"/>
    </source>
</evidence>
<comment type="caution">
    <text evidence="1">The sequence shown here is derived from an EMBL/GenBank/DDBJ whole genome shotgun (WGS) entry which is preliminary data.</text>
</comment>
<evidence type="ECO:0000313" key="1">
    <source>
        <dbReference type="EMBL" id="KAL3073893.1"/>
    </source>
</evidence>
<dbReference type="InterPro" id="IPR011009">
    <property type="entry name" value="Kinase-like_dom_sf"/>
</dbReference>
<organism evidence="1 2">
    <name type="scientific">Heterodera trifolii</name>
    <dbReference type="NCBI Taxonomy" id="157864"/>
    <lineage>
        <taxon>Eukaryota</taxon>
        <taxon>Metazoa</taxon>
        <taxon>Ecdysozoa</taxon>
        <taxon>Nematoda</taxon>
        <taxon>Chromadorea</taxon>
        <taxon>Rhabditida</taxon>
        <taxon>Tylenchina</taxon>
        <taxon>Tylenchomorpha</taxon>
        <taxon>Tylenchoidea</taxon>
        <taxon>Heteroderidae</taxon>
        <taxon>Heteroderinae</taxon>
        <taxon>Heterodera</taxon>
    </lineage>
</organism>
<accession>A0ABD2IKS3</accession>
<dbReference type="EMBL" id="JBICBT010001305">
    <property type="protein sequence ID" value="KAL3073893.1"/>
    <property type="molecule type" value="Genomic_DNA"/>
</dbReference>
<name>A0ABD2IKS3_9BILA</name>
<gene>
    <name evidence="1" type="ORF">niasHT_035011</name>
</gene>
<keyword evidence="2" id="KW-1185">Reference proteome</keyword>
<sequence>MANSDNTMPNRCLTLPRISPERADLLSKLLKYEGKYRISATDAMRHPMLNCFSRTIVLPPRHRICAEFARSALYSRQ</sequence>
<protein>
    <submittedName>
        <fullName evidence="1">Uncharacterized protein</fullName>
    </submittedName>
</protein>
<reference evidence="1 2" key="1">
    <citation type="submission" date="2024-10" db="EMBL/GenBank/DDBJ databases">
        <authorList>
            <person name="Kim D."/>
        </authorList>
    </citation>
    <scope>NUCLEOTIDE SEQUENCE [LARGE SCALE GENOMIC DNA]</scope>
    <source>
        <strain evidence="1">BH-2024</strain>
    </source>
</reference>
<dbReference type="Proteomes" id="UP001620626">
    <property type="component" value="Unassembled WGS sequence"/>
</dbReference>
<proteinExistence type="predicted"/>
<dbReference type="SUPFAM" id="SSF56112">
    <property type="entry name" value="Protein kinase-like (PK-like)"/>
    <property type="match status" value="1"/>
</dbReference>
<dbReference type="AlphaFoldDB" id="A0ABD2IKS3"/>
<dbReference type="Gene3D" id="1.10.510.10">
    <property type="entry name" value="Transferase(Phosphotransferase) domain 1"/>
    <property type="match status" value="1"/>
</dbReference>